<evidence type="ECO:0000256" key="1">
    <source>
        <dbReference type="ARBA" id="ARBA00022450"/>
    </source>
</evidence>
<evidence type="ECO:0000259" key="3">
    <source>
        <dbReference type="PROSITE" id="PS50075"/>
    </source>
</evidence>
<dbReference type="InterPro" id="IPR009081">
    <property type="entry name" value="PP-bd_ACP"/>
</dbReference>
<dbReference type="PROSITE" id="PS00012">
    <property type="entry name" value="PHOSPHOPANTETHEINE"/>
    <property type="match status" value="1"/>
</dbReference>
<dbReference type="Gene3D" id="3.40.50.12780">
    <property type="entry name" value="N-terminal domain of ligase-like"/>
    <property type="match status" value="1"/>
</dbReference>
<protein>
    <submittedName>
        <fullName evidence="4">Amino acid adenylation domain-containing protein</fullName>
    </submittedName>
</protein>
<dbReference type="Gene3D" id="1.10.1200.10">
    <property type="entry name" value="ACP-like"/>
    <property type="match status" value="1"/>
</dbReference>
<evidence type="ECO:0000313" key="4">
    <source>
        <dbReference type="EMBL" id="TWR55656.1"/>
    </source>
</evidence>
<dbReference type="CDD" id="cd05930">
    <property type="entry name" value="A_NRPS"/>
    <property type="match status" value="1"/>
</dbReference>
<dbReference type="InterPro" id="IPR042099">
    <property type="entry name" value="ANL_N_sf"/>
</dbReference>
<dbReference type="Pfam" id="PF00501">
    <property type="entry name" value="AMP-binding"/>
    <property type="match status" value="1"/>
</dbReference>
<dbReference type="Pfam" id="PF07993">
    <property type="entry name" value="NAD_binding_4"/>
    <property type="match status" value="1"/>
</dbReference>
<dbReference type="EMBL" id="VFES01000031">
    <property type="protein sequence ID" value="TWR55656.1"/>
    <property type="molecule type" value="Genomic_DNA"/>
</dbReference>
<dbReference type="Gene3D" id="3.30.300.30">
    <property type="match status" value="1"/>
</dbReference>
<dbReference type="InterPro" id="IPR020845">
    <property type="entry name" value="AMP-binding_CS"/>
</dbReference>
<feature type="domain" description="Carrier" evidence="3">
    <location>
        <begin position="572"/>
        <end position="647"/>
    </location>
</feature>
<dbReference type="InterPro" id="IPR013120">
    <property type="entry name" value="FAR_NAD-bd"/>
</dbReference>
<dbReference type="NCBIfam" id="TIGR01733">
    <property type="entry name" value="AA-adenyl-dom"/>
    <property type="match status" value="1"/>
</dbReference>
<dbReference type="InterPro" id="IPR025110">
    <property type="entry name" value="AMP-bd_C"/>
</dbReference>
<gene>
    <name evidence="4" type="ORF">FIV39_29945</name>
</gene>
<dbReference type="PANTHER" id="PTHR44845:SF6">
    <property type="entry name" value="BETA-ALANINE-ACTIVATING ENZYME"/>
    <property type="match status" value="1"/>
</dbReference>
<dbReference type="NCBIfam" id="TIGR01746">
    <property type="entry name" value="Thioester-redct"/>
    <property type="match status" value="1"/>
</dbReference>
<dbReference type="InterPro" id="IPR045851">
    <property type="entry name" value="AMP-bd_C_sf"/>
</dbReference>
<dbReference type="PANTHER" id="PTHR44845">
    <property type="entry name" value="CARRIER DOMAIN-CONTAINING PROTEIN"/>
    <property type="match status" value="1"/>
</dbReference>
<evidence type="ECO:0000256" key="2">
    <source>
        <dbReference type="ARBA" id="ARBA00022553"/>
    </source>
</evidence>
<proteinExistence type="predicted"/>
<dbReference type="OrthoDB" id="9757559at2"/>
<dbReference type="InterPro" id="IPR010080">
    <property type="entry name" value="Thioester_reductase-like_dom"/>
</dbReference>
<name>A0A5C5NS83_9PSED</name>
<dbReference type="SUPFAM" id="SSF51735">
    <property type="entry name" value="NAD(P)-binding Rossmann-fold domains"/>
    <property type="match status" value="1"/>
</dbReference>
<keyword evidence="1" id="KW-0596">Phosphopantetheine</keyword>
<dbReference type="Proteomes" id="UP000317267">
    <property type="component" value="Unassembled WGS sequence"/>
</dbReference>
<dbReference type="InterPro" id="IPR000873">
    <property type="entry name" value="AMP-dep_synth/lig_dom"/>
</dbReference>
<sequence length="1054" mass="118446">MCWMSGCRMWRISSNKTMLLALSLFTLDIKNCQFPQVPVRLARERIQRRWGRQFVAREEHSGVLKVITSTVLSAFERQVAANPSRLAVVEGTQHLTCAQLDEYSTHVAAYMQSVGLGRGDLVLVQTERSARLLIALLAVVKTGAAFVPLDRNLPHNRKDYIARQCQARLVLSTHDQDTAPLLACDVRTINGLLGAPRAATFEAVEVRGDDAMYVIFTSGTTGDPKGVIIEHHSVIELMLQHNKHLQLDASSRSTLMAAVGFDLCQAEIWSNLVAGACLYVLDQQALLDGDAFLDFCATHGITHGFVPTLKIYDVVNARQPAGLQLKYLYACGEKLHPVAVDHLSYCLMDCYGPTETTIFVTSRVVPDKRLRRPASIGWPIGDCTIYVLNEYLLPVSAGEVGELCIAGPCLARGYLNAPELTAQRFIQCEALGCRVYRSGDQGRLLEDGSLEFLGRMDGQVKIRGYRVEVGEIEARLLKEPQVNNAAVVVDDCGTQADKRLVAFVVRRDPHTHPQQLIASLRRSLEADLPEYMLPERYQCLDALPSNANGKTDKPALQHLLHHQPPDTLVLERFAPGAEQDLAQSWFELLGHGNFTVHDSFMAVGGHSLRVALLAKMLSQRVGLRVSVRDIYEHIRFKDLAAELCRRTAEPDNETGEMSNAFERDVFLDPGTQFRRDFDAAQLTDPAHMLLTGATGFVGIHLLERLLATSTAAIHCPLRCEQPADGLARLQQISERYEVPIAAWDWARVTVYRCDLPQAKLGLDPTVYEWLCATVDVVVHSASAVNFIMPYSYLRTDNVEGLRRVLSFCSAGKTKALMLMSTISIYSWGHRFTQKRRVYEADDIDENLPAIRRDLGYVQSKWVMEKLADLACAQGLPLMTFRLGYATCHSRTGLCAHYQWWGRFIQTCLQYGAMPDLREMREGLTTVDYMAGAVAHIARQPDALGKKFNLCQPLHTDPDLKQFCARVAHFYARKLEVIPFKRWVALWENDGDALLYPLLGMFKDDMCQGETILELYQHNYAWDRSNTRAFLRDSSLRPVPFTDDMLARYLRRLRR</sequence>
<evidence type="ECO:0000313" key="5">
    <source>
        <dbReference type="Proteomes" id="UP000317267"/>
    </source>
</evidence>
<dbReference type="Pfam" id="PF00550">
    <property type="entry name" value="PP-binding"/>
    <property type="match status" value="1"/>
</dbReference>
<organism evidence="4 5">
    <name type="scientific">Pseudomonas grimontii</name>
    <dbReference type="NCBI Taxonomy" id="129847"/>
    <lineage>
        <taxon>Bacteria</taxon>
        <taxon>Pseudomonadati</taxon>
        <taxon>Pseudomonadota</taxon>
        <taxon>Gammaproteobacteria</taxon>
        <taxon>Pseudomonadales</taxon>
        <taxon>Pseudomonadaceae</taxon>
        <taxon>Pseudomonas</taxon>
    </lineage>
</organism>
<dbReference type="SUPFAM" id="SSF47336">
    <property type="entry name" value="ACP-like"/>
    <property type="match status" value="1"/>
</dbReference>
<reference evidence="4 5" key="1">
    <citation type="submission" date="2019-06" db="EMBL/GenBank/DDBJ databases">
        <title>Pseudomonas bimorpha sp. nov. isolated from bovine raw milk and skim milk concentrate.</title>
        <authorList>
            <person name="Hofmann K."/>
            <person name="Huptas C."/>
            <person name="Doll E."/>
            <person name="Scherer S."/>
            <person name="Wenning M."/>
        </authorList>
    </citation>
    <scope>NUCLEOTIDE SEQUENCE [LARGE SCALE GENOMIC DNA]</scope>
    <source>
        <strain evidence="4 5">DSM 17515</strain>
    </source>
</reference>
<dbReference type="AlphaFoldDB" id="A0A5C5NS83"/>
<dbReference type="InterPro" id="IPR010071">
    <property type="entry name" value="AA_adenyl_dom"/>
</dbReference>
<comment type="caution">
    <text evidence="4">The sequence shown here is derived from an EMBL/GenBank/DDBJ whole genome shotgun (WGS) entry which is preliminary data.</text>
</comment>
<dbReference type="Pfam" id="PF13193">
    <property type="entry name" value="AMP-binding_C"/>
    <property type="match status" value="1"/>
</dbReference>
<dbReference type="PROSITE" id="PS00455">
    <property type="entry name" value="AMP_BINDING"/>
    <property type="match status" value="1"/>
</dbReference>
<dbReference type="InterPro" id="IPR006162">
    <property type="entry name" value="Ppantetheine_attach_site"/>
</dbReference>
<dbReference type="SUPFAM" id="SSF56801">
    <property type="entry name" value="Acetyl-CoA synthetase-like"/>
    <property type="match status" value="1"/>
</dbReference>
<accession>A0A5C5NS83</accession>
<keyword evidence="2" id="KW-0597">Phosphoprotein</keyword>
<dbReference type="InterPro" id="IPR036736">
    <property type="entry name" value="ACP-like_sf"/>
</dbReference>
<dbReference type="Gene3D" id="3.40.50.720">
    <property type="entry name" value="NAD(P)-binding Rossmann-like Domain"/>
    <property type="match status" value="1"/>
</dbReference>
<dbReference type="PROSITE" id="PS50075">
    <property type="entry name" value="CARRIER"/>
    <property type="match status" value="1"/>
</dbReference>
<dbReference type="InterPro" id="IPR036291">
    <property type="entry name" value="NAD(P)-bd_dom_sf"/>
</dbReference>